<dbReference type="SMART" id="SM00347">
    <property type="entry name" value="HTH_MARR"/>
    <property type="match status" value="1"/>
</dbReference>
<dbReference type="Proteomes" id="UP000440498">
    <property type="component" value="Unassembled WGS sequence"/>
</dbReference>
<organism evidence="2 3">
    <name type="scientific">Rugamonas aquatica</name>
    <dbReference type="NCBI Taxonomy" id="2743357"/>
    <lineage>
        <taxon>Bacteria</taxon>
        <taxon>Pseudomonadati</taxon>
        <taxon>Pseudomonadota</taxon>
        <taxon>Betaproteobacteria</taxon>
        <taxon>Burkholderiales</taxon>
        <taxon>Oxalobacteraceae</taxon>
        <taxon>Telluria group</taxon>
        <taxon>Rugamonas</taxon>
    </lineage>
</organism>
<evidence type="ECO:0000313" key="3">
    <source>
        <dbReference type="Proteomes" id="UP000440498"/>
    </source>
</evidence>
<keyword evidence="3" id="KW-1185">Reference proteome</keyword>
<dbReference type="Gene3D" id="1.10.10.10">
    <property type="entry name" value="Winged helix-like DNA-binding domain superfamily/Winged helix DNA-binding domain"/>
    <property type="match status" value="1"/>
</dbReference>
<dbReference type="RefSeq" id="WP_152836488.1">
    <property type="nucleotide sequence ID" value="NZ_WHUG01000001.1"/>
</dbReference>
<evidence type="ECO:0000313" key="2">
    <source>
        <dbReference type="EMBL" id="MQA37165.1"/>
    </source>
</evidence>
<dbReference type="Pfam" id="PF01047">
    <property type="entry name" value="MarR"/>
    <property type="match status" value="1"/>
</dbReference>
<gene>
    <name evidence="2" type="ORF">GEV02_03290</name>
</gene>
<feature type="domain" description="HTH marR-type" evidence="1">
    <location>
        <begin position="15"/>
        <end position="146"/>
    </location>
</feature>
<dbReference type="PROSITE" id="PS50995">
    <property type="entry name" value="HTH_MARR_2"/>
    <property type="match status" value="1"/>
</dbReference>
<proteinExistence type="predicted"/>
<accession>A0A6A7MWR3</accession>
<dbReference type="SUPFAM" id="SSF46785">
    <property type="entry name" value="Winged helix' DNA-binding domain"/>
    <property type="match status" value="1"/>
</dbReference>
<dbReference type="PANTHER" id="PTHR39515:SF2">
    <property type="entry name" value="HTH-TYPE TRANSCRIPTIONAL REGULATOR RV0880"/>
    <property type="match status" value="1"/>
</dbReference>
<dbReference type="InterPro" id="IPR036390">
    <property type="entry name" value="WH_DNA-bd_sf"/>
</dbReference>
<protein>
    <submittedName>
        <fullName evidence="2">MarR family transcriptional regulator</fullName>
    </submittedName>
</protein>
<dbReference type="InterPro" id="IPR052526">
    <property type="entry name" value="HTH-type_Bedaq_tolerance"/>
</dbReference>
<reference evidence="2 3" key="1">
    <citation type="submission" date="2019-10" db="EMBL/GenBank/DDBJ databases">
        <title>Two novel species isolated from a subtropical stream in China.</title>
        <authorList>
            <person name="Lu H."/>
        </authorList>
    </citation>
    <scope>NUCLEOTIDE SEQUENCE [LARGE SCALE GENOMIC DNA]</scope>
    <source>
        <strain evidence="2 3">FT29W</strain>
    </source>
</reference>
<name>A0A6A7MWR3_9BURK</name>
<dbReference type="AlphaFoldDB" id="A0A6A7MWR3"/>
<sequence length="149" mass="16562">MPAEPPIPKHAIALADDLRTALHHVFRRIRQEGDSDPHGLSLQHKLLLSAIHTTPGIGVAELARMEKLRGPTMSGHIKALENAGLVRRDTPNPEDRRRVGLLLTEQGTAVLQDIRSRRLDWLARKLAQLPPEGAQALRHAIQYLNEVGE</sequence>
<evidence type="ECO:0000259" key="1">
    <source>
        <dbReference type="PROSITE" id="PS50995"/>
    </source>
</evidence>
<dbReference type="InterPro" id="IPR036388">
    <property type="entry name" value="WH-like_DNA-bd_sf"/>
</dbReference>
<dbReference type="InterPro" id="IPR000835">
    <property type="entry name" value="HTH_MarR-typ"/>
</dbReference>
<dbReference type="GO" id="GO:0003700">
    <property type="term" value="F:DNA-binding transcription factor activity"/>
    <property type="evidence" value="ECO:0007669"/>
    <property type="project" value="InterPro"/>
</dbReference>
<dbReference type="PANTHER" id="PTHR39515">
    <property type="entry name" value="CONSERVED PROTEIN"/>
    <property type="match status" value="1"/>
</dbReference>
<comment type="caution">
    <text evidence="2">The sequence shown here is derived from an EMBL/GenBank/DDBJ whole genome shotgun (WGS) entry which is preliminary data.</text>
</comment>
<dbReference type="EMBL" id="WHUG01000001">
    <property type="protein sequence ID" value="MQA37165.1"/>
    <property type="molecule type" value="Genomic_DNA"/>
</dbReference>